<evidence type="ECO:0000313" key="2">
    <source>
        <dbReference type="EMBL" id="XCP93090.1"/>
    </source>
</evidence>
<keyword evidence="2" id="KW-0489">Methyltransferase</keyword>
<dbReference type="EC" id="2.1.1.-" evidence="2"/>
<protein>
    <submittedName>
        <fullName evidence="2">Class I SAM-dependent methyltransferase</fullName>
        <ecNumber evidence="2">2.1.1.-</ecNumber>
    </submittedName>
</protein>
<reference evidence="2" key="1">
    <citation type="submission" date="2024-05" db="EMBL/GenBank/DDBJ databases">
        <title>Draft genome assemblies of 36 bacteria isolated from hibernating arctic ground squirrels.</title>
        <authorList>
            <person name="McKee H."/>
            <person name="Mullen L."/>
            <person name="Drown D.M."/>
            <person name="Duddleston K.N."/>
        </authorList>
    </citation>
    <scope>NUCLEOTIDE SEQUENCE</scope>
    <source>
        <strain evidence="2">AN1007</strain>
    </source>
</reference>
<dbReference type="PANTHER" id="PTHR43591">
    <property type="entry name" value="METHYLTRANSFERASE"/>
    <property type="match status" value="1"/>
</dbReference>
<gene>
    <name evidence="2" type="ORF">ABXS70_17830</name>
</gene>
<organism evidence="2">
    <name type="scientific">Paenibacillus sp. AN1007</name>
    <dbReference type="NCBI Taxonomy" id="3151385"/>
    <lineage>
        <taxon>Bacteria</taxon>
        <taxon>Bacillati</taxon>
        <taxon>Bacillota</taxon>
        <taxon>Bacilli</taxon>
        <taxon>Bacillales</taxon>
        <taxon>Paenibacillaceae</taxon>
        <taxon>Paenibacillus</taxon>
    </lineage>
</organism>
<dbReference type="InterPro" id="IPR029063">
    <property type="entry name" value="SAM-dependent_MTases_sf"/>
</dbReference>
<dbReference type="AlphaFoldDB" id="A0AAU8N9C1"/>
<proteinExistence type="predicted"/>
<sequence length="225" mass="26021">MSMEWYDMIARRNGGYRGRARYIWEGKSAEEIFEERLIRMLPAYTSVMDAGCGHGDFTLKMAAYASHIIGFDNSKEMIRIAQQGLESSTVQNVNFVCAATKEELPFQDEQFDLIYNRRGPTSIIEYGRLLPPGGVLFGIHTDVTKVRERLERNRYEQIEIEEYRDACMVFPDETEFALFLADIPGSPDYTQPEYRELLQAKTKEHTLGGKITVQEHKFIWRAVKV</sequence>
<dbReference type="GO" id="GO:0032259">
    <property type="term" value="P:methylation"/>
    <property type="evidence" value="ECO:0007669"/>
    <property type="project" value="UniProtKB-KW"/>
</dbReference>
<dbReference type="CDD" id="cd02440">
    <property type="entry name" value="AdoMet_MTases"/>
    <property type="match status" value="1"/>
</dbReference>
<dbReference type="SUPFAM" id="SSF53335">
    <property type="entry name" value="S-adenosyl-L-methionine-dependent methyltransferases"/>
    <property type="match status" value="1"/>
</dbReference>
<dbReference type="GO" id="GO:0008168">
    <property type="term" value="F:methyltransferase activity"/>
    <property type="evidence" value="ECO:0007669"/>
    <property type="project" value="UniProtKB-KW"/>
</dbReference>
<dbReference type="RefSeq" id="WP_342554974.1">
    <property type="nucleotide sequence ID" value="NZ_CP159992.1"/>
</dbReference>
<name>A0AAU8N9C1_9BACL</name>
<evidence type="ECO:0000259" key="1">
    <source>
        <dbReference type="Pfam" id="PF13847"/>
    </source>
</evidence>
<accession>A0AAU8N9C1</accession>
<feature type="domain" description="Methyltransferase" evidence="1">
    <location>
        <begin position="45"/>
        <end position="116"/>
    </location>
</feature>
<dbReference type="EMBL" id="CP159992">
    <property type="protein sequence ID" value="XCP93090.1"/>
    <property type="molecule type" value="Genomic_DNA"/>
</dbReference>
<dbReference type="InterPro" id="IPR025714">
    <property type="entry name" value="Methyltranfer_dom"/>
</dbReference>
<dbReference type="Gene3D" id="3.40.50.150">
    <property type="entry name" value="Vaccinia Virus protein VP39"/>
    <property type="match status" value="1"/>
</dbReference>
<keyword evidence="2" id="KW-0808">Transferase</keyword>
<dbReference type="Pfam" id="PF13847">
    <property type="entry name" value="Methyltransf_31"/>
    <property type="match status" value="1"/>
</dbReference>